<evidence type="ECO:0000313" key="2">
    <source>
        <dbReference type="EMBL" id="QCZ94422.1"/>
    </source>
</evidence>
<organism evidence="2 3">
    <name type="scientific">Salinimonas iocasae</name>
    <dbReference type="NCBI Taxonomy" id="2572577"/>
    <lineage>
        <taxon>Bacteria</taxon>
        <taxon>Pseudomonadati</taxon>
        <taxon>Pseudomonadota</taxon>
        <taxon>Gammaproteobacteria</taxon>
        <taxon>Alteromonadales</taxon>
        <taxon>Alteromonadaceae</taxon>
        <taxon>Alteromonas/Salinimonas group</taxon>
        <taxon>Salinimonas</taxon>
    </lineage>
</organism>
<dbReference type="EMBL" id="CP039852">
    <property type="protein sequence ID" value="QCZ94422.1"/>
    <property type="molecule type" value="Genomic_DNA"/>
</dbReference>
<dbReference type="Proteomes" id="UP000304912">
    <property type="component" value="Chromosome"/>
</dbReference>
<dbReference type="OrthoDB" id="9950817at2"/>
<keyword evidence="1" id="KW-0472">Membrane</keyword>
<proteinExistence type="predicted"/>
<dbReference type="KEGG" id="salk:FBQ74_13520"/>
<gene>
    <name evidence="2" type="ORF">FBQ74_13520</name>
</gene>
<protein>
    <submittedName>
        <fullName evidence="2">Uncharacterized protein</fullName>
    </submittedName>
</protein>
<reference evidence="2 3" key="1">
    <citation type="submission" date="2019-04" db="EMBL/GenBank/DDBJ databases">
        <title>Salinimonas iocasae sp. nov., a halophilic bacterium isolated from the outer tube casing of tubeworms in Okinawa Trough.</title>
        <authorList>
            <person name="Zhang H."/>
            <person name="Wang H."/>
            <person name="Li C."/>
        </authorList>
    </citation>
    <scope>NUCLEOTIDE SEQUENCE [LARGE SCALE GENOMIC DNA]</scope>
    <source>
        <strain evidence="2 3">KX18D6</strain>
    </source>
</reference>
<accession>A0A5B7YF89</accession>
<feature type="transmembrane region" description="Helical" evidence="1">
    <location>
        <begin position="6"/>
        <end position="28"/>
    </location>
</feature>
<evidence type="ECO:0000313" key="3">
    <source>
        <dbReference type="Proteomes" id="UP000304912"/>
    </source>
</evidence>
<keyword evidence="1" id="KW-0812">Transmembrane</keyword>
<dbReference type="AlphaFoldDB" id="A0A5B7YF89"/>
<name>A0A5B7YF89_9ALTE</name>
<sequence length="70" mass="7960">MRYEKIYYKFIATLLAFSTLMFCVWALIAGIEKAREMLFVITVLAACLSVKGTIHEVCAYCKEIGRDCAK</sequence>
<evidence type="ECO:0000256" key="1">
    <source>
        <dbReference type="SAM" id="Phobius"/>
    </source>
</evidence>
<keyword evidence="1" id="KW-1133">Transmembrane helix</keyword>
<keyword evidence="3" id="KW-1185">Reference proteome</keyword>